<sequence>MITRSRHAVMFEIVAHEDTGATELDQRASEAWDRKFIASGCAGRVRVPRAVSSEPHPTMHRHVVHTYEGVMWD</sequence>
<reference evidence="1 2" key="1">
    <citation type="submission" date="2023-04" db="EMBL/GenBank/DDBJ databases">
        <title>Forest soil microbial communities from Buena Vista Peninsula, Colon Province, Panama.</title>
        <authorList>
            <person name="Bouskill N."/>
        </authorList>
    </citation>
    <scope>NUCLEOTIDE SEQUENCE [LARGE SCALE GENOMIC DNA]</scope>
    <source>
        <strain evidence="1 2">CFH S0262</strain>
    </source>
</reference>
<protein>
    <submittedName>
        <fullName evidence="1">Uncharacterized protein</fullName>
    </submittedName>
</protein>
<comment type="caution">
    <text evidence="1">The sequence shown here is derived from an EMBL/GenBank/DDBJ whole genome shotgun (WGS) entry which is preliminary data.</text>
</comment>
<keyword evidence="2" id="KW-1185">Reference proteome</keyword>
<accession>A0ABT6MFQ1</accession>
<evidence type="ECO:0000313" key="2">
    <source>
        <dbReference type="Proteomes" id="UP001160334"/>
    </source>
</evidence>
<dbReference type="RefSeq" id="WP_280762383.1">
    <property type="nucleotide sequence ID" value="NZ_JARXVC010000012.1"/>
</dbReference>
<organism evidence="1 2">
    <name type="scientific">Prescottella agglutinans</name>
    <dbReference type="NCBI Taxonomy" id="1644129"/>
    <lineage>
        <taxon>Bacteria</taxon>
        <taxon>Bacillati</taxon>
        <taxon>Actinomycetota</taxon>
        <taxon>Actinomycetes</taxon>
        <taxon>Mycobacteriales</taxon>
        <taxon>Nocardiaceae</taxon>
        <taxon>Prescottella</taxon>
    </lineage>
</organism>
<proteinExistence type="predicted"/>
<name>A0ABT6MFQ1_9NOCA</name>
<gene>
    <name evidence="1" type="ORF">M2280_004361</name>
</gene>
<dbReference type="EMBL" id="JARXVC010000012">
    <property type="protein sequence ID" value="MDH6283118.1"/>
    <property type="molecule type" value="Genomic_DNA"/>
</dbReference>
<evidence type="ECO:0000313" key="1">
    <source>
        <dbReference type="EMBL" id="MDH6283118.1"/>
    </source>
</evidence>
<dbReference type="Proteomes" id="UP001160334">
    <property type="component" value="Unassembled WGS sequence"/>
</dbReference>